<organism evidence="2 3">
    <name type="scientific">Microthyrium microscopicum</name>
    <dbReference type="NCBI Taxonomy" id="703497"/>
    <lineage>
        <taxon>Eukaryota</taxon>
        <taxon>Fungi</taxon>
        <taxon>Dikarya</taxon>
        <taxon>Ascomycota</taxon>
        <taxon>Pezizomycotina</taxon>
        <taxon>Dothideomycetes</taxon>
        <taxon>Dothideomycetes incertae sedis</taxon>
        <taxon>Microthyriales</taxon>
        <taxon>Microthyriaceae</taxon>
        <taxon>Microthyrium</taxon>
    </lineage>
</organism>
<evidence type="ECO:0000313" key="3">
    <source>
        <dbReference type="Proteomes" id="UP000799302"/>
    </source>
</evidence>
<dbReference type="SUPFAM" id="SSF54695">
    <property type="entry name" value="POZ domain"/>
    <property type="match status" value="1"/>
</dbReference>
<dbReference type="InterPro" id="IPR011333">
    <property type="entry name" value="SKP1/BTB/POZ_sf"/>
</dbReference>
<reference evidence="2" key="1">
    <citation type="journal article" date="2020" name="Stud. Mycol.">
        <title>101 Dothideomycetes genomes: a test case for predicting lifestyles and emergence of pathogens.</title>
        <authorList>
            <person name="Haridas S."/>
            <person name="Albert R."/>
            <person name="Binder M."/>
            <person name="Bloem J."/>
            <person name="Labutti K."/>
            <person name="Salamov A."/>
            <person name="Andreopoulos B."/>
            <person name="Baker S."/>
            <person name="Barry K."/>
            <person name="Bills G."/>
            <person name="Bluhm B."/>
            <person name="Cannon C."/>
            <person name="Castanera R."/>
            <person name="Culley D."/>
            <person name="Daum C."/>
            <person name="Ezra D."/>
            <person name="Gonzalez J."/>
            <person name="Henrissat B."/>
            <person name="Kuo A."/>
            <person name="Liang C."/>
            <person name="Lipzen A."/>
            <person name="Lutzoni F."/>
            <person name="Magnuson J."/>
            <person name="Mondo S."/>
            <person name="Nolan M."/>
            <person name="Ohm R."/>
            <person name="Pangilinan J."/>
            <person name="Park H.-J."/>
            <person name="Ramirez L."/>
            <person name="Alfaro M."/>
            <person name="Sun H."/>
            <person name="Tritt A."/>
            <person name="Yoshinaga Y."/>
            <person name="Zwiers L.-H."/>
            <person name="Turgeon B."/>
            <person name="Goodwin S."/>
            <person name="Spatafora J."/>
            <person name="Crous P."/>
            <person name="Grigoriev I."/>
        </authorList>
    </citation>
    <scope>NUCLEOTIDE SEQUENCE</scope>
    <source>
        <strain evidence="2">CBS 115976</strain>
    </source>
</reference>
<dbReference type="PROSITE" id="PS50097">
    <property type="entry name" value="BTB"/>
    <property type="match status" value="1"/>
</dbReference>
<accession>A0A6A6UAR0</accession>
<keyword evidence="3" id="KW-1185">Reference proteome</keyword>
<gene>
    <name evidence="2" type="ORF">BT63DRAFT_415503</name>
</gene>
<protein>
    <recommendedName>
        <fullName evidence="1">BTB domain-containing protein</fullName>
    </recommendedName>
</protein>
<dbReference type="AlphaFoldDB" id="A0A6A6UAR0"/>
<sequence>MSKFQGPMVQIIVHAEFLTTDSEYCRSMLKNDFDESIEGAIGIPNQRPATFDLYLNYVYRGTRDLSITENTSQQGEVLDKETKKSKADERHSLLFDAIGLADYLQSDNFHNASINALMESVLASGFYPVGTTDVVRAVELGVPEIIELLQDFIVHDGQTYWIPKSRGQRASGDFKFLEEHP</sequence>
<dbReference type="CDD" id="cd18186">
    <property type="entry name" value="BTB_POZ_ZBTB_KLHL-like"/>
    <property type="match status" value="1"/>
</dbReference>
<dbReference type="OrthoDB" id="1022638at2759"/>
<feature type="domain" description="BTB" evidence="1">
    <location>
        <begin position="1"/>
        <end position="67"/>
    </location>
</feature>
<name>A0A6A6UAR0_9PEZI</name>
<evidence type="ECO:0000259" key="1">
    <source>
        <dbReference type="PROSITE" id="PS50097"/>
    </source>
</evidence>
<dbReference type="Proteomes" id="UP000799302">
    <property type="component" value="Unassembled WGS sequence"/>
</dbReference>
<dbReference type="EMBL" id="MU004237">
    <property type="protein sequence ID" value="KAF2667994.1"/>
    <property type="molecule type" value="Genomic_DNA"/>
</dbReference>
<proteinExistence type="predicted"/>
<dbReference type="InterPro" id="IPR000210">
    <property type="entry name" value="BTB/POZ_dom"/>
</dbReference>
<dbReference type="Gene3D" id="3.30.710.10">
    <property type="entry name" value="Potassium Channel Kv1.1, Chain A"/>
    <property type="match status" value="1"/>
</dbReference>
<evidence type="ECO:0000313" key="2">
    <source>
        <dbReference type="EMBL" id="KAF2667994.1"/>
    </source>
</evidence>